<protein>
    <submittedName>
        <fullName evidence="2">Uncharacterized protein</fullName>
    </submittedName>
</protein>
<evidence type="ECO:0000256" key="1">
    <source>
        <dbReference type="SAM" id="MobiDB-lite"/>
    </source>
</evidence>
<feature type="region of interest" description="Disordered" evidence="1">
    <location>
        <begin position="95"/>
        <end position="144"/>
    </location>
</feature>
<evidence type="ECO:0000313" key="3">
    <source>
        <dbReference type="Proteomes" id="UP001372338"/>
    </source>
</evidence>
<accession>A0AAN9HYE7</accession>
<gene>
    <name evidence="2" type="ORF">RIF29_23927</name>
</gene>
<sequence>MKHQQMIPYGCINMPFHCPCSRCSPGPYAMILANLEHARKVLNNPNLSSYEYYVKMRESQMETLRELTQFRIEQDIKSEIMDEIMKLVRQQQQQLNEGAAENVAPGAGKSQFLGTTHSRSRGTQTDPENVADVRGSKLRRWASI</sequence>
<dbReference type="Proteomes" id="UP001372338">
    <property type="component" value="Unassembled WGS sequence"/>
</dbReference>
<proteinExistence type="predicted"/>
<dbReference type="EMBL" id="JAYWIO010000005">
    <property type="protein sequence ID" value="KAK7258354.1"/>
    <property type="molecule type" value="Genomic_DNA"/>
</dbReference>
<feature type="compositionally biased region" description="Polar residues" evidence="1">
    <location>
        <begin position="112"/>
        <end position="127"/>
    </location>
</feature>
<dbReference type="AlphaFoldDB" id="A0AAN9HYE7"/>
<organism evidence="2 3">
    <name type="scientific">Crotalaria pallida</name>
    <name type="common">Smooth rattlebox</name>
    <name type="synonym">Crotalaria striata</name>
    <dbReference type="NCBI Taxonomy" id="3830"/>
    <lineage>
        <taxon>Eukaryota</taxon>
        <taxon>Viridiplantae</taxon>
        <taxon>Streptophyta</taxon>
        <taxon>Embryophyta</taxon>
        <taxon>Tracheophyta</taxon>
        <taxon>Spermatophyta</taxon>
        <taxon>Magnoliopsida</taxon>
        <taxon>eudicotyledons</taxon>
        <taxon>Gunneridae</taxon>
        <taxon>Pentapetalae</taxon>
        <taxon>rosids</taxon>
        <taxon>fabids</taxon>
        <taxon>Fabales</taxon>
        <taxon>Fabaceae</taxon>
        <taxon>Papilionoideae</taxon>
        <taxon>50 kb inversion clade</taxon>
        <taxon>genistoids sensu lato</taxon>
        <taxon>core genistoids</taxon>
        <taxon>Crotalarieae</taxon>
        <taxon>Crotalaria</taxon>
    </lineage>
</organism>
<keyword evidence="3" id="KW-1185">Reference proteome</keyword>
<comment type="caution">
    <text evidence="2">The sequence shown here is derived from an EMBL/GenBank/DDBJ whole genome shotgun (WGS) entry which is preliminary data.</text>
</comment>
<reference evidence="2 3" key="1">
    <citation type="submission" date="2024-01" db="EMBL/GenBank/DDBJ databases">
        <title>The genomes of 5 underutilized Papilionoideae crops provide insights into root nodulation and disease resistanc.</title>
        <authorList>
            <person name="Yuan L."/>
        </authorList>
    </citation>
    <scope>NUCLEOTIDE SEQUENCE [LARGE SCALE GENOMIC DNA]</scope>
    <source>
        <strain evidence="2">ZHUSHIDOU_FW_LH</strain>
        <tissue evidence="2">Leaf</tissue>
    </source>
</reference>
<name>A0AAN9HYE7_CROPI</name>
<evidence type="ECO:0000313" key="2">
    <source>
        <dbReference type="EMBL" id="KAK7258354.1"/>
    </source>
</evidence>